<protein>
    <submittedName>
        <fullName evidence="1">Uncharacterized protein</fullName>
    </submittedName>
</protein>
<proteinExistence type="predicted"/>
<dbReference type="AlphaFoldDB" id="A0A2T3AAE0"/>
<gene>
    <name evidence="1" type="ORF">BD289DRAFT_431958</name>
</gene>
<dbReference type="EMBL" id="KZ678426">
    <property type="protein sequence ID" value="PSR88638.1"/>
    <property type="molecule type" value="Genomic_DNA"/>
</dbReference>
<sequence>MIILTKVCRADLIRGYFARPLHASRPSIQRTCARWWAYCCSVELAQSVNVTRSAYQRLCRESMHSWTMHDVTMYSACNTGSCIVTLISACMNRHLDGRVSVVSVLMEASNGTR</sequence>
<dbReference type="InParanoid" id="A0A2T3AAE0"/>
<evidence type="ECO:0000313" key="1">
    <source>
        <dbReference type="EMBL" id="PSR88638.1"/>
    </source>
</evidence>
<dbReference type="Proteomes" id="UP000241462">
    <property type="component" value="Unassembled WGS sequence"/>
</dbReference>
<evidence type="ECO:0000313" key="2">
    <source>
        <dbReference type="Proteomes" id="UP000241462"/>
    </source>
</evidence>
<organism evidence="1 2">
    <name type="scientific">Coniella lustricola</name>
    <dbReference type="NCBI Taxonomy" id="2025994"/>
    <lineage>
        <taxon>Eukaryota</taxon>
        <taxon>Fungi</taxon>
        <taxon>Dikarya</taxon>
        <taxon>Ascomycota</taxon>
        <taxon>Pezizomycotina</taxon>
        <taxon>Sordariomycetes</taxon>
        <taxon>Sordariomycetidae</taxon>
        <taxon>Diaporthales</taxon>
        <taxon>Schizoparmaceae</taxon>
        <taxon>Coniella</taxon>
    </lineage>
</organism>
<keyword evidence="2" id="KW-1185">Reference proteome</keyword>
<accession>A0A2T3AAE0</accession>
<reference evidence="1 2" key="1">
    <citation type="journal article" date="2018" name="Mycol. Prog.">
        <title>Coniella lustricola, a new species from submerged detritus.</title>
        <authorList>
            <person name="Raudabaugh D.B."/>
            <person name="Iturriaga T."/>
            <person name="Carver A."/>
            <person name="Mondo S."/>
            <person name="Pangilinan J."/>
            <person name="Lipzen A."/>
            <person name="He G."/>
            <person name="Amirebrahimi M."/>
            <person name="Grigoriev I.V."/>
            <person name="Miller A.N."/>
        </authorList>
    </citation>
    <scope>NUCLEOTIDE SEQUENCE [LARGE SCALE GENOMIC DNA]</scope>
    <source>
        <strain evidence="1 2">B22-T-1</strain>
    </source>
</reference>
<name>A0A2T3AAE0_9PEZI</name>